<dbReference type="Gene3D" id="2.180.10.10">
    <property type="entry name" value="RHS repeat-associated core"/>
    <property type="match status" value="1"/>
</dbReference>
<dbReference type="AlphaFoldDB" id="A0A370X9G8"/>
<keyword evidence="3" id="KW-0812">Transmembrane</keyword>
<gene>
    <name evidence="5" type="ORF">DWU98_03795</name>
</gene>
<dbReference type="InterPro" id="IPR050708">
    <property type="entry name" value="T6SS_VgrG/RHS"/>
</dbReference>
<feature type="transmembrane region" description="Helical" evidence="3">
    <location>
        <begin position="34"/>
        <end position="58"/>
    </location>
</feature>
<evidence type="ECO:0000256" key="3">
    <source>
        <dbReference type="SAM" id="Phobius"/>
    </source>
</evidence>
<dbReference type="Pfam" id="PF25023">
    <property type="entry name" value="TEN_YD-shell"/>
    <property type="match status" value="1"/>
</dbReference>
<feature type="region of interest" description="Disordered" evidence="2">
    <location>
        <begin position="1"/>
        <end position="22"/>
    </location>
</feature>
<dbReference type="PANTHER" id="PTHR32305">
    <property type="match status" value="1"/>
</dbReference>
<feature type="domain" description="Teneurin-like YD-shell" evidence="4">
    <location>
        <begin position="56"/>
        <end position="157"/>
    </location>
</feature>
<evidence type="ECO:0000259" key="4">
    <source>
        <dbReference type="Pfam" id="PF25023"/>
    </source>
</evidence>
<evidence type="ECO:0000256" key="2">
    <source>
        <dbReference type="SAM" id="MobiDB-lite"/>
    </source>
</evidence>
<dbReference type="InterPro" id="IPR022385">
    <property type="entry name" value="Rhs_assc_core"/>
</dbReference>
<dbReference type="PANTHER" id="PTHR32305:SF15">
    <property type="entry name" value="PROTEIN RHSA-RELATED"/>
    <property type="match status" value="1"/>
</dbReference>
<dbReference type="EMBL" id="QRBE01000001">
    <property type="protein sequence ID" value="RDS85069.1"/>
    <property type="molecule type" value="Genomic_DNA"/>
</dbReference>
<proteinExistence type="predicted"/>
<reference evidence="5 6" key="1">
    <citation type="submission" date="2018-07" db="EMBL/GenBank/DDBJ databases">
        <title>Dyella monticola sp. nov. and Dyella psychrodurans sp. nov. isolated from monsoon evergreen broad-leaved forest soil of Dinghu Mountain, China.</title>
        <authorList>
            <person name="Gao Z."/>
            <person name="Qiu L."/>
        </authorList>
    </citation>
    <scope>NUCLEOTIDE SEQUENCE [LARGE SCALE GENOMIC DNA]</scope>
    <source>
        <strain evidence="5 6">4G-K06</strain>
    </source>
</reference>
<keyword evidence="3" id="KW-0472">Membrane</keyword>
<keyword evidence="1" id="KW-0677">Repeat</keyword>
<organism evidence="5 6">
    <name type="scientific">Dyella monticola</name>
    <dbReference type="NCBI Taxonomy" id="1927958"/>
    <lineage>
        <taxon>Bacteria</taxon>
        <taxon>Pseudomonadati</taxon>
        <taxon>Pseudomonadota</taxon>
        <taxon>Gammaproteobacteria</taxon>
        <taxon>Lysobacterales</taxon>
        <taxon>Rhodanobacteraceae</taxon>
        <taxon>Dyella</taxon>
    </lineage>
</organism>
<name>A0A370X9G8_9GAMM</name>
<evidence type="ECO:0000313" key="6">
    <source>
        <dbReference type="Proteomes" id="UP000254258"/>
    </source>
</evidence>
<dbReference type="InterPro" id="IPR056823">
    <property type="entry name" value="TEN-like_YD-shell"/>
</dbReference>
<dbReference type="Proteomes" id="UP000254258">
    <property type="component" value="Unassembled WGS sequence"/>
</dbReference>
<evidence type="ECO:0000256" key="1">
    <source>
        <dbReference type="ARBA" id="ARBA00022737"/>
    </source>
</evidence>
<keyword evidence="6" id="KW-1185">Reference proteome</keyword>
<protein>
    <submittedName>
        <fullName evidence="5">RHS repeat-associated core domain-containing protein</fullName>
    </submittedName>
</protein>
<accession>A0A370X9G8</accession>
<dbReference type="NCBIfam" id="TIGR03696">
    <property type="entry name" value="Rhs_assc_core"/>
    <property type="match status" value="1"/>
</dbReference>
<evidence type="ECO:0000313" key="5">
    <source>
        <dbReference type="EMBL" id="RDS85069.1"/>
    </source>
</evidence>
<sequence length="362" mass="39610">MDGRISTVTRKGQDAMSANASGPQMKGIKTVLRWMASLMLFVSMHALAQGLGTVTYVYTDPQGTPLAETDAHGNITATFEYTPYGTYAPTGTTNPGPDPTGPSYTGHVNDPESNLVYMQARYYDSVTGRFLSVDPVTPGVGNEFSFNRYDYGDNNPIANIDPNGKFPGDPGGDAGDSAYNAQLSGSVSGTGNLAVTKANNNAPNGTPKSMKKYFCRNCSRAIAAMQTMSFFNIDYSGLTVFYNPAIQDNADTLQQAQLIVGPNLFSNRSFGGIGLILSHEVEGHWDLQLKGAYTVDYRDQPSWMREVQAYRYELKPSNIARFLPYGLTQGEIDQERSNLMRYYNGLTPTNKKNVDSGIYKPW</sequence>
<keyword evidence="3" id="KW-1133">Transmembrane helix</keyword>
<comment type="caution">
    <text evidence="5">The sequence shown here is derived from an EMBL/GenBank/DDBJ whole genome shotgun (WGS) entry which is preliminary data.</text>
</comment>